<dbReference type="GO" id="GO:0003677">
    <property type="term" value="F:DNA binding"/>
    <property type="evidence" value="ECO:0007669"/>
    <property type="project" value="InterPro"/>
</dbReference>
<comment type="caution">
    <text evidence="1">The sequence shown here is derived from an EMBL/GenBank/DDBJ whole genome shotgun (WGS) entry which is preliminary data.</text>
</comment>
<dbReference type="AlphaFoldDB" id="A0A2U2HGI2"/>
<protein>
    <submittedName>
        <fullName evidence="1">CI repressor</fullName>
    </submittedName>
</protein>
<dbReference type="OrthoDB" id="9134470at2"/>
<evidence type="ECO:0000313" key="2">
    <source>
        <dbReference type="Proteomes" id="UP000241421"/>
    </source>
</evidence>
<accession>A0A2U2HGI2</accession>
<gene>
    <name evidence="1" type="ORF">C7C56_019910</name>
</gene>
<dbReference type="EMBL" id="PXWF02000272">
    <property type="protein sequence ID" value="PWF44025.1"/>
    <property type="molecule type" value="Genomic_DNA"/>
</dbReference>
<name>A0A2U2HGI2_9BURK</name>
<sequence>MAVNRLGGPTKAAHAMGVSNTSIHTWIKRQRISNIDKAKLMAKLSGLELHQLRGSL</sequence>
<proteinExistence type="predicted"/>
<dbReference type="Gene3D" id="1.10.260.40">
    <property type="entry name" value="lambda repressor-like DNA-binding domains"/>
    <property type="match status" value="1"/>
</dbReference>
<reference evidence="1 2" key="1">
    <citation type="submission" date="2018-04" db="EMBL/GenBank/DDBJ databases">
        <title>Massilia violaceinigra sp. nov., a novel purple-pigmented bacterium isolated from Tianshan glacier, Xinjiang, China.</title>
        <authorList>
            <person name="Wang H."/>
        </authorList>
    </citation>
    <scope>NUCLEOTIDE SEQUENCE [LARGE SCALE GENOMIC DNA]</scope>
    <source>
        <strain evidence="1 2">B448-2</strain>
    </source>
</reference>
<dbReference type="InterPro" id="IPR010982">
    <property type="entry name" value="Lambda_DNA-bd_dom_sf"/>
</dbReference>
<dbReference type="Proteomes" id="UP000241421">
    <property type="component" value="Unassembled WGS sequence"/>
</dbReference>
<organism evidence="1 2">
    <name type="scientific">Massilia glaciei</name>
    <dbReference type="NCBI Taxonomy" id="1524097"/>
    <lineage>
        <taxon>Bacteria</taxon>
        <taxon>Pseudomonadati</taxon>
        <taxon>Pseudomonadota</taxon>
        <taxon>Betaproteobacteria</taxon>
        <taxon>Burkholderiales</taxon>
        <taxon>Oxalobacteraceae</taxon>
        <taxon>Telluria group</taxon>
        <taxon>Massilia</taxon>
    </lineage>
</organism>
<evidence type="ECO:0000313" key="1">
    <source>
        <dbReference type="EMBL" id="PWF44025.1"/>
    </source>
</evidence>
<keyword evidence="2" id="KW-1185">Reference proteome</keyword>